<evidence type="ECO:0000313" key="4">
    <source>
        <dbReference type="Proteomes" id="UP000298588"/>
    </source>
</evidence>
<feature type="chain" id="PRO_5020702648" description="DUF1795 domain-containing protein" evidence="2">
    <location>
        <begin position="30"/>
        <end position="631"/>
    </location>
</feature>
<proteinExistence type="predicted"/>
<organism evidence="3 4">
    <name type="scientific">Phreatobacter aquaticus</name>
    <dbReference type="NCBI Taxonomy" id="2570229"/>
    <lineage>
        <taxon>Bacteria</taxon>
        <taxon>Pseudomonadati</taxon>
        <taxon>Pseudomonadota</taxon>
        <taxon>Alphaproteobacteria</taxon>
        <taxon>Hyphomicrobiales</taxon>
        <taxon>Phreatobacteraceae</taxon>
        <taxon>Phreatobacter</taxon>
    </lineage>
</organism>
<dbReference type="AlphaFoldDB" id="A0A4D7QXB8"/>
<dbReference type="EMBL" id="CP039865">
    <property type="protein sequence ID" value="QCK88512.1"/>
    <property type="molecule type" value="Genomic_DNA"/>
</dbReference>
<keyword evidence="4" id="KW-1185">Reference proteome</keyword>
<dbReference type="Proteomes" id="UP000298588">
    <property type="component" value="Chromosome"/>
</dbReference>
<accession>A0A4D7QXB8</accession>
<sequence length="631" mass="66123">MREFALGELGMRLPPFVLALLVAAAPAFAQVPSFDPPTLPQNCASGTEPCPMLDFTRQALAPALDGVVLSIVRGQPALFSATSRDPALPSFVLTWFEEPRPMPASQIVEGFLQAIRRPGETCAHRPHGQPTAVGLMFVLSCRVTATGVGRQLFFFIASGRQRAGGFAIMGSVDQSKALIARGERMAQALTQVALRVQGGGGQPVQPQVAPPVPQAQAAPPATVVPPRPQQAQAPSFDPPPLPPLCTAGTEPCPLLDFTRRALAPALNGVTLVIVPGQVALFDATTTDPALPDFSLVWFEQSPPIAPNLVLTQTTNAIRQPGEFCVDRPHGQPNAIGQMFVMSCATVTSGAGSQLFFFIAGGQQRTGGFTLLGTLANGPALIARGERMVQALTQVALQGQGGGGQPVQPQVTPPRPQQTQAGGQVPNTGRFTGQPAAAPIAQATPQTPPNARPAAPAASASPPPEVRIQTVRGLMRDKPFSLSYPDEFQQKGSGSELFLDHSRALFQVSLKIAPAAAGASAQAAARGPAAQVAAADRAAFADFSLEHRSLVILPAGPTHIYVATMTSPMGDRPRLRMVVAELFSEGRRYELAFTTGEDVFATAGNAIGFMLANFAPTNAPRTCCAEPVSLPW</sequence>
<evidence type="ECO:0008006" key="5">
    <source>
        <dbReference type="Google" id="ProtNLM"/>
    </source>
</evidence>
<dbReference type="KEGG" id="paqt:E8L99_23495"/>
<gene>
    <name evidence="3" type="ORF">E8L99_23495</name>
</gene>
<keyword evidence="2" id="KW-0732">Signal</keyword>
<feature type="compositionally biased region" description="Low complexity" evidence="1">
    <location>
        <begin position="434"/>
        <end position="444"/>
    </location>
</feature>
<name>A0A4D7QXB8_9HYPH</name>
<feature type="signal peptide" evidence="2">
    <location>
        <begin position="1"/>
        <end position="29"/>
    </location>
</feature>
<evidence type="ECO:0000313" key="3">
    <source>
        <dbReference type="EMBL" id="QCK88512.1"/>
    </source>
</evidence>
<dbReference type="RefSeq" id="WP_137101838.1">
    <property type="nucleotide sequence ID" value="NZ_CP039865.1"/>
</dbReference>
<feature type="region of interest" description="Disordered" evidence="1">
    <location>
        <begin position="199"/>
        <end position="235"/>
    </location>
</feature>
<feature type="region of interest" description="Disordered" evidence="1">
    <location>
        <begin position="398"/>
        <end position="463"/>
    </location>
</feature>
<evidence type="ECO:0000256" key="1">
    <source>
        <dbReference type="SAM" id="MobiDB-lite"/>
    </source>
</evidence>
<evidence type="ECO:0000256" key="2">
    <source>
        <dbReference type="SAM" id="SignalP"/>
    </source>
</evidence>
<reference evidence="3 4" key="1">
    <citation type="submission" date="2019-04" db="EMBL/GenBank/DDBJ databases">
        <title>Phreatobacter aquaticus sp. nov.</title>
        <authorList>
            <person name="Choi A."/>
            <person name="Baek K."/>
        </authorList>
    </citation>
    <scope>NUCLEOTIDE SEQUENCE [LARGE SCALE GENOMIC DNA]</scope>
    <source>
        <strain evidence="3 4">NMCR1094</strain>
    </source>
</reference>
<protein>
    <recommendedName>
        <fullName evidence="5">DUF1795 domain-containing protein</fullName>
    </recommendedName>
</protein>